<comment type="caution">
    <text evidence="1">The sequence shown here is derived from an EMBL/GenBank/DDBJ whole genome shotgun (WGS) entry which is preliminary data.</text>
</comment>
<dbReference type="eggNOG" id="COG3862">
    <property type="taxonomic scope" value="Bacteria"/>
</dbReference>
<dbReference type="Proteomes" id="UP000027665">
    <property type="component" value="Unassembled WGS sequence"/>
</dbReference>
<reference evidence="1 2" key="1">
    <citation type="submission" date="2014-04" db="EMBL/GenBank/DDBJ databases">
        <title>Draft Genome Sequence of Synergistes jonesii.</title>
        <authorList>
            <person name="Coil D.A."/>
            <person name="Eisen J.A."/>
            <person name="Holland-Moritz H.E."/>
        </authorList>
    </citation>
    <scope>NUCLEOTIDE SEQUENCE [LARGE SCALE GENOMIC DNA]</scope>
    <source>
        <strain evidence="1 2">78-1</strain>
    </source>
</reference>
<dbReference type="InterPro" id="IPR012460">
    <property type="entry name" value="DUF1667"/>
</dbReference>
<dbReference type="GeneID" id="90982946"/>
<dbReference type="AlphaFoldDB" id="A0A073IU26"/>
<organism evidence="1 2">
    <name type="scientific">Synergistes jonesii</name>
    <dbReference type="NCBI Taxonomy" id="2754"/>
    <lineage>
        <taxon>Bacteria</taxon>
        <taxon>Thermotogati</taxon>
        <taxon>Synergistota</taxon>
        <taxon>Synergistia</taxon>
        <taxon>Synergistales</taxon>
        <taxon>Synergistaceae</taxon>
        <taxon>Synergistes</taxon>
    </lineage>
</organism>
<evidence type="ECO:0000313" key="2">
    <source>
        <dbReference type="Proteomes" id="UP000027665"/>
    </source>
</evidence>
<dbReference type="Pfam" id="PF07892">
    <property type="entry name" value="DUF1667"/>
    <property type="match status" value="1"/>
</dbReference>
<dbReference type="SUPFAM" id="SSF160148">
    <property type="entry name" value="CPE0013-like"/>
    <property type="match status" value="1"/>
</dbReference>
<dbReference type="Gene3D" id="3.10.530.10">
    <property type="entry name" value="CPE0013-like"/>
    <property type="match status" value="1"/>
</dbReference>
<keyword evidence="2" id="KW-1185">Reference proteome</keyword>
<dbReference type="OrthoDB" id="9811531at2"/>
<evidence type="ECO:0000313" key="1">
    <source>
        <dbReference type="EMBL" id="KEJ92971.1"/>
    </source>
</evidence>
<dbReference type="STRING" id="2754.EH55_13730"/>
<accession>A0A073IU26</accession>
<proteinExistence type="predicted"/>
<name>A0A073IU26_9BACT</name>
<dbReference type="EMBL" id="JMKI01000009">
    <property type="protein sequence ID" value="KEJ92971.1"/>
    <property type="molecule type" value="Genomic_DNA"/>
</dbReference>
<protein>
    <submittedName>
        <fullName evidence="1">Molybdopterin oxidoreductase</fullName>
    </submittedName>
</protein>
<dbReference type="PANTHER" id="PTHR39450">
    <property type="entry name" value="MOLYBDOPTERIN OXIDOREDUCTASE, 4FE-4S CLUSTER-BINDING SUBUNIT"/>
    <property type="match status" value="1"/>
</dbReference>
<dbReference type="RefSeq" id="WP_051682608.1">
    <property type="nucleotide sequence ID" value="NZ_JMKI01000009.1"/>
</dbReference>
<gene>
    <name evidence="1" type="ORF">EH55_13730</name>
</gene>
<sequence length="139" mass="15405">MTEKEFICVVCPNGCSIEVKYEEGDPPKLISSEGARCPRGKSWARQEIENPMRTFSSSVIVTGGEFLEASVRLTKPISLSKVFDVMKEIKKIKLQAPLKIGDVVLTNPAGTETEVIVTRNVSVKVNQKQKEVVFHAKIN</sequence>
<dbReference type="PANTHER" id="PTHR39450:SF1">
    <property type="entry name" value="DUF1667 DOMAIN-CONTAINING PROTEIN"/>
    <property type="match status" value="1"/>
</dbReference>
<dbReference type="InterPro" id="IPR036593">
    <property type="entry name" value="CPE0013-like_sf"/>
</dbReference>